<dbReference type="InterPro" id="IPR057336">
    <property type="entry name" value="GerAC_N"/>
</dbReference>
<evidence type="ECO:0000259" key="9">
    <source>
        <dbReference type="Pfam" id="PF25198"/>
    </source>
</evidence>
<evidence type="ECO:0000256" key="2">
    <source>
        <dbReference type="ARBA" id="ARBA00007886"/>
    </source>
</evidence>
<feature type="domain" description="Spore germination protein N-terminal" evidence="9">
    <location>
        <begin position="49"/>
        <end position="183"/>
    </location>
</feature>
<evidence type="ECO:0000313" key="10">
    <source>
        <dbReference type="EMBL" id="AXF57374.1"/>
    </source>
</evidence>
<dbReference type="NCBIfam" id="TIGR02887">
    <property type="entry name" value="spore_ger_x_C"/>
    <property type="match status" value="1"/>
</dbReference>
<keyword evidence="5" id="KW-0472">Membrane</keyword>
<comment type="similarity">
    <text evidence="2">Belongs to the GerABKC lipoprotein family.</text>
</comment>
<gene>
    <name evidence="10" type="ORF">DT065_16155</name>
</gene>
<dbReference type="PANTHER" id="PTHR35789:SF1">
    <property type="entry name" value="SPORE GERMINATION PROTEIN B3"/>
    <property type="match status" value="1"/>
</dbReference>
<evidence type="ECO:0000256" key="1">
    <source>
        <dbReference type="ARBA" id="ARBA00004635"/>
    </source>
</evidence>
<dbReference type="Pfam" id="PF05504">
    <property type="entry name" value="Spore_GerAC"/>
    <property type="match status" value="1"/>
</dbReference>
<evidence type="ECO:0000256" key="5">
    <source>
        <dbReference type="ARBA" id="ARBA00023136"/>
    </source>
</evidence>
<dbReference type="PANTHER" id="PTHR35789">
    <property type="entry name" value="SPORE GERMINATION PROTEIN B3"/>
    <property type="match status" value="1"/>
</dbReference>
<dbReference type="InterPro" id="IPR046953">
    <property type="entry name" value="Spore_GerAC-like_C"/>
</dbReference>
<evidence type="ECO:0000259" key="8">
    <source>
        <dbReference type="Pfam" id="PF05504"/>
    </source>
</evidence>
<sequence>MPSDSKLRATCFIPCSFPFSIPLLDVSPFVQKDQQDAILRSPKYRMDTRQEGAGVSAAHNYETSVPTIHEAFRKLVRESPRRAYIGHIATFIISEDLAEEGLTDVLDFLYRDHEVRSDFYIVISKDERAGDILQLLPPIEDVTSININNAIENGEKSYAEVQGIRIDSLFEKIIADGIEPAILGISTIGDLNAGKTMQNTEQIKPEAYLQLGPMAMFRDNQLIDWLNEEESKAFNYLEDTFDYNVGSLPCPDDGTMAVESYRIARNVTVHLENEQPSIDLEVDIDATVSEINCSDLDVLEEKSYQIIEEANNQKVERMLDRVIQKTKENQSDILGLGREVYRQHPRYWENVKGEWPEIFTDMDVALP</sequence>
<protein>
    <submittedName>
        <fullName evidence="10">Ger(X)C family spore germination protein</fullName>
    </submittedName>
</protein>
<dbReference type="GO" id="GO:0016020">
    <property type="term" value="C:membrane"/>
    <property type="evidence" value="ECO:0007669"/>
    <property type="project" value="UniProtKB-SubCell"/>
</dbReference>
<evidence type="ECO:0000313" key="11">
    <source>
        <dbReference type="Proteomes" id="UP000252100"/>
    </source>
</evidence>
<organism evidence="10 11">
    <name type="scientific">Salicibibacter kimchii</name>
    <dbReference type="NCBI Taxonomy" id="2099786"/>
    <lineage>
        <taxon>Bacteria</taxon>
        <taxon>Bacillati</taxon>
        <taxon>Bacillota</taxon>
        <taxon>Bacilli</taxon>
        <taxon>Bacillales</taxon>
        <taxon>Bacillaceae</taxon>
        <taxon>Salicibibacter</taxon>
    </lineage>
</organism>
<evidence type="ECO:0000256" key="7">
    <source>
        <dbReference type="ARBA" id="ARBA00023288"/>
    </source>
</evidence>
<reference evidence="10 11" key="1">
    <citation type="journal article" date="2018" name="J. Microbiol.">
        <title>Salicibibacter kimchii gen. nov., sp. nov., a moderately halophilic and alkalitolerant bacterium in the family Bacillaceae, isolated from kimchi.</title>
        <authorList>
            <person name="Jang J.Y."/>
            <person name="Oh Y.J."/>
            <person name="Lim S.K."/>
            <person name="Park H.K."/>
            <person name="Lee C."/>
            <person name="Kim J.Y."/>
            <person name="Lee M.A."/>
            <person name="Choi H.J."/>
        </authorList>
    </citation>
    <scope>NUCLEOTIDE SEQUENCE [LARGE SCALE GENOMIC DNA]</scope>
    <source>
        <strain evidence="10 11">NKC1-1</strain>
    </source>
</reference>
<accession>A0A345C2E3</accession>
<feature type="domain" description="Spore germination GerAC-like C-terminal" evidence="8">
    <location>
        <begin position="214"/>
        <end position="364"/>
    </location>
</feature>
<keyword evidence="6" id="KW-0564">Palmitate</keyword>
<dbReference type="EMBL" id="CP031092">
    <property type="protein sequence ID" value="AXF57374.1"/>
    <property type="molecule type" value="Genomic_DNA"/>
</dbReference>
<dbReference type="InterPro" id="IPR038501">
    <property type="entry name" value="Spore_GerAC_C_sf"/>
</dbReference>
<keyword evidence="11" id="KW-1185">Reference proteome</keyword>
<dbReference type="InterPro" id="IPR008844">
    <property type="entry name" value="Spore_GerAC-like"/>
</dbReference>
<keyword evidence="4" id="KW-0732">Signal</keyword>
<dbReference type="KEGG" id="rue:DT065_16155"/>
<keyword evidence="7" id="KW-0449">Lipoprotein</keyword>
<dbReference type="Pfam" id="PF25198">
    <property type="entry name" value="Spore_GerAC_N"/>
    <property type="match status" value="1"/>
</dbReference>
<evidence type="ECO:0000256" key="3">
    <source>
        <dbReference type="ARBA" id="ARBA00022544"/>
    </source>
</evidence>
<dbReference type="Gene3D" id="3.30.300.210">
    <property type="entry name" value="Nutrient germinant receptor protein C, domain 3"/>
    <property type="match status" value="1"/>
</dbReference>
<name>A0A345C2E3_9BACI</name>
<evidence type="ECO:0000256" key="4">
    <source>
        <dbReference type="ARBA" id="ARBA00022729"/>
    </source>
</evidence>
<evidence type="ECO:0000256" key="6">
    <source>
        <dbReference type="ARBA" id="ARBA00023139"/>
    </source>
</evidence>
<comment type="subcellular location">
    <subcellularLocation>
        <location evidence="1">Membrane</location>
        <topology evidence="1">Lipid-anchor</topology>
    </subcellularLocation>
</comment>
<dbReference type="AlphaFoldDB" id="A0A345C2E3"/>
<dbReference type="Proteomes" id="UP000252100">
    <property type="component" value="Chromosome"/>
</dbReference>
<proteinExistence type="inferred from homology"/>
<dbReference type="GO" id="GO:0009847">
    <property type="term" value="P:spore germination"/>
    <property type="evidence" value="ECO:0007669"/>
    <property type="project" value="InterPro"/>
</dbReference>
<keyword evidence="3" id="KW-0309">Germination</keyword>